<protein>
    <recommendedName>
        <fullName evidence="2">PIH1 N-terminal domain-containing protein</fullName>
    </recommendedName>
</protein>
<organism evidence="3 4">
    <name type="scientific">Thalassiosira oceanica</name>
    <name type="common">Marine diatom</name>
    <dbReference type="NCBI Taxonomy" id="159749"/>
    <lineage>
        <taxon>Eukaryota</taxon>
        <taxon>Sar</taxon>
        <taxon>Stramenopiles</taxon>
        <taxon>Ochrophyta</taxon>
        <taxon>Bacillariophyta</taxon>
        <taxon>Coscinodiscophyceae</taxon>
        <taxon>Thalassiosirophycidae</taxon>
        <taxon>Thalassiosirales</taxon>
        <taxon>Thalassiosiraceae</taxon>
        <taxon>Thalassiosira</taxon>
    </lineage>
</organism>
<dbReference type="InterPro" id="IPR012981">
    <property type="entry name" value="PIH1_N"/>
</dbReference>
<reference evidence="3 4" key="1">
    <citation type="journal article" date="2012" name="Genome Biol.">
        <title>Genome and low-iron response of an oceanic diatom adapted to chronic iron limitation.</title>
        <authorList>
            <person name="Lommer M."/>
            <person name="Specht M."/>
            <person name="Roy A.S."/>
            <person name="Kraemer L."/>
            <person name="Andreson R."/>
            <person name="Gutowska M.A."/>
            <person name="Wolf J."/>
            <person name="Bergner S.V."/>
            <person name="Schilhabel M.B."/>
            <person name="Klostermeier U.C."/>
            <person name="Beiko R.G."/>
            <person name="Rosenstiel P."/>
            <person name="Hippler M."/>
            <person name="Laroche J."/>
        </authorList>
    </citation>
    <scope>NUCLEOTIDE SEQUENCE [LARGE SCALE GENOMIC DNA]</scope>
    <source>
        <strain evidence="3 4">CCMP1005</strain>
    </source>
</reference>
<dbReference type="Pfam" id="PF08190">
    <property type="entry name" value="PIH1"/>
    <property type="match status" value="1"/>
</dbReference>
<feature type="non-terminal residue" evidence="3">
    <location>
        <position position="1"/>
    </location>
</feature>
<sequence>SSGNDEAAQGKATGAKGPKVFVNVVSHPMIAAPGRRKAFDDEGKEAEGWRLPMSMGDVRACYDRQGNAALAADCVLSPHVVREMKASSSQMHFVCELVVQAASRKFGAVLGDDVELDRRIKLPRVHYAGLVDEETGMHDGRPKGAVARQRIRARSAPLVEEIADDSLCAPAVETRSRQVVGAATRAAEMTASSEPKGGPAPIRVELLVNTGDQDVPLFDFLRRSAQRCRSSAALRELISTPELKCRDEEEDGDIPLHDSQLLTAPVPLDLAGTSESGVLVLRAVCSCLSGDDEGGRSPPTVDLSSCLLILGSGKSRTECVLPFYVDSRGSTAAYVESTGTLTLEMPLLVRASRIGDGPDPGTRQYELQNALGLNSVGEEIADHVEPTSDSLASAYFASDEDAVPVEEMKLPEDSFHAADAMSQHMLRKQEEERQSHVDKADAARRENAADACNSNVGYIDEIDTKTRRGSSVDPVFALV</sequence>
<evidence type="ECO:0000256" key="1">
    <source>
        <dbReference type="ARBA" id="ARBA00008511"/>
    </source>
</evidence>
<evidence type="ECO:0000313" key="4">
    <source>
        <dbReference type="Proteomes" id="UP000266841"/>
    </source>
</evidence>
<dbReference type="GO" id="GO:0005737">
    <property type="term" value="C:cytoplasm"/>
    <property type="evidence" value="ECO:0007669"/>
    <property type="project" value="TreeGrafter"/>
</dbReference>
<gene>
    <name evidence="3" type="ORF">THAOC_28242</name>
</gene>
<dbReference type="AlphaFoldDB" id="K0RFG2"/>
<dbReference type="OMA" id="WREMYPN"/>
<dbReference type="OrthoDB" id="1539250at2759"/>
<dbReference type="Proteomes" id="UP000266841">
    <property type="component" value="Unassembled WGS sequence"/>
</dbReference>
<accession>K0RFG2</accession>
<comment type="similarity">
    <text evidence="1">Belongs to the PIH1 family.</text>
</comment>
<proteinExistence type="inferred from homology"/>
<dbReference type="PANTHER" id="PTHR22997:SF0">
    <property type="entry name" value="PIH1 DOMAIN-CONTAINING PROTEIN 1"/>
    <property type="match status" value="1"/>
</dbReference>
<dbReference type="eggNOG" id="ENOG502SUP8">
    <property type="taxonomic scope" value="Eukaryota"/>
</dbReference>
<feature type="domain" description="PIH1 N-terminal" evidence="2">
    <location>
        <begin position="11"/>
        <end position="129"/>
    </location>
</feature>
<comment type="caution">
    <text evidence="3">The sequence shown here is derived from an EMBL/GenBank/DDBJ whole genome shotgun (WGS) entry which is preliminary data.</text>
</comment>
<evidence type="ECO:0000313" key="3">
    <source>
        <dbReference type="EMBL" id="EJK52473.1"/>
    </source>
</evidence>
<dbReference type="EMBL" id="AGNL01039768">
    <property type="protein sequence ID" value="EJK52473.1"/>
    <property type="molecule type" value="Genomic_DNA"/>
</dbReference>
<dbReference type="InterPro" id="IPR050734">
    <property type="entry name" value="PIH1/Kintoun_subfamily"/>
</dbReference>
<keyword evidence="4" id="KW-1185">Reference proteome</keyword>
<name>K0RFG2_THAOC</name>
<dbReference type="PANTHER" id="PTHR22997">
    <property type="entry name" value="PIH1 DOMAIN-CONTAINING PROTEIN 1"/>
    <property type="match status" value="1"/>
</dbReference>
<evidence type="ECO:0000259" key="2">
    <source>
        <dbReference type="Pfam" id="PF08190"/>
    </source>
</evidence>